<dbReference type="CDD" id="cd01098">
    <property type="entry name" value="PAN_AP_plant"/>
    <property type="match status" value="1"/>
</dbReference>
<comment type="caution">
    <text evidence="2">The sequence shown here is derived from an EMBL/GenBank/DDBJ whole genome shotgun (WGS) entry which is preliminary data.</text>
</comment>
<dbReference type="Proteomes" id="UP001058974">
    <property type="component" value="Chromosome 1"/>
</dbReference>
<evidence type="ECO:0000313" key="2">
    <source>
        <dbReference type="EMBL" id="KAI5448179.1"/>
    </source>
</evidence>
<reference evidence="2 3" key="1">
    <citation type="journal article" date="2022" name="Nat. Genet.">
        <title>Improved pea reference genome and pan-genome highlight genomic features and evolutionary characteristics.</title>
        <authorList>
            <person name="Yang T."/>
            <person name="Liu R."/>
            <person name="Luo Y."/>
            <person name="Hu S."/>
            <person name="Wang D."/>
            <person name="Wang C."/>
            <person name="Pandey M.K."/>
            <person name="Ge S."/>
            <person name="Xu Q."/>
            <person name="Li N."/>
            <person name="Li G."/>
            <person name="Huang Y."/>
            <person name="Saxena R.K."/>
            <person name="Ji Y."/>
            <person name="Li M."/>
            <person name="Yan X."/>
            <person name="He Y."/>
            <person name="Liu Y."/>
            <person name="Wang X."/>
            <person name="Xiang C."/>
            <person name="Varshney R.K."/>
            <person name="Ding H."/>
            <person name="Gao S."/>
            <person name="Zong X."/>
        </authorList>
    </citation>
    <scope>NUCLEOTIDE SEQUENCE [LARGE SCALE GENOMIC DNA]</scope>
    <source>
        <strain evidence="2 3">cv. Zhongwan 6</strain>
    </source>
</reference>
<dbReference type="Gramene" id="Psat01G0555800-T1">
    <property type="protein sequence ID" value="KAI5448179.1"/>
    <property type="gene ID" value="KIW84_015558"/>
</dbReference>
<dbReference type="PANTHER" id="PTHR32444:SF89">
    <property type="entry name" value="S GLYCOPROTEIN"/>
    <property type="match status" value="1"/>
</dbReference>
<proteinExistence type="predicted"/>
<dbReference type="Pfam" id="PF08276">
    <property type="entry name" value="PAN_2"/>
    <property type="match status" value="1"/>
</dbReference>
<dbReference type="EMBL" id="JAMSHJ010000001">
    <property type="protein sequence ID" value="KAI5448179.1"/>
    <property type="molecule type" value="Genomic_DNA"/>
</dbReference>
<dbReference type="PANTHER" id="PTHR32444">
    <property type="entry name" value="BULB-TYPE LECTIN DOMAIN-CONTAINING PROTEIN"/>
    <property type="match status" value="1"/>
</dbReference>
<gene>
    <name evidence="2" type="ORF">KIW84_015558</name>
</gene>
<evidence type="ECO:0000259" key="1">
    <source>
        <dbReference type="PROSITE" id="PS50948"/>
    </source>
</evidence>
<accession>A0A9D5BQZ0</accession>
<dbReference type="PROSITE" id="PS50948">
    <property type="entry name" value="PAN"/>
    <property type="match status" value="1"/>
</dbReference>
<organism evidence="2 3">
    <name type="scientific">Pisum sativum</name>
    <name type="common">Garden pea</name>
    <name type="synonym">Lathyrus oleraceus</name>
    <dbReference type="NCBI Taxonomy" id="3888"/>
    <lineage>
        <taxon>Eukaryota</taxon>
        <taxon>Viridiplantae</taxon>
        <taxon>Streptophyta</taxon>
        <taxon>Embryophyta</taxon>
        <taxon>Tracheophyta</taxon>
        <taxon>Spermatophyta</taxon>
        <taxon>Magnoliopsida</taxon>
        <taxon>eudicotyledons</taxon>
        <taxon>Gunneridae</taxon>
        <taxon>Pentapetalae</taxon>
        <taxon>rosids</taxon>
        <taxon>fabids</taxon>
        <taxon>Fabales</taxon>
        <taxon>Fabaceae</taxon>
        <taxon>Papilionoideae</taxon>
        <taxon>50 kb inversion clade</taxon>
        <taxon>NPAAA clade</taxon>
        <taxon>Hologalegina</taxon>
        <taxon>IRL clade</taxon>
        <taxon>Fabeae</taxon>
        <taxon>Lathyrus</taxon>
    </lineage>
</organism>
<sequence length="142" mass="15586">RDGSDGCVRDKDLDCESDKFYHMESVKLPETSSVFVNKTIGIYECGELCHDNCSCTAYANVYLTHGGTGCVMWISELNDITSYPGGGQDLFVRLAASASDLGIVTRHLSNASSRISNGVTERKLRAKRYYLVQNPGSSYGRL</sequence>
<protein>
    <recommendedName>
        <fullName evidence="1">Apple domain-containing protein</fullName>
    </recommendedName>
</protein>
<feature type="domain" description="Apple" evidence="1">
    <location>
        <begin position="15"/>
        <end position="95"/>
    </location>
</feature>
<feature type="non-terminal residue" evidence="2">
    <location>
        <position position="1"/>
    </location>
</feature>
<keyword evidence="3" id="KW-1185">Reference proteome</keyword>
<dbReference type="AlphaFoldDB" id="A0A9D5BQZ0"/>
<name>A0A9D5BQZ0_PEA</name>
<dbReference type="InterPro" id="IPR003609">
    <property type="entry name" value="Pan_app"/>
</dbReference>
<evidence type="ECO:0000313" key="3">
    <source>
        <dbReference type="Proteomes" id="UP001058974"/>
    </source>
</evidence>
<dbReference type="SMART" id="SM00473">
    <property type="entry name" value="PAN_AP"/>
    <property type="match status" value="1"/>
</dbReference>